<dbReference type="InterPro" id="IPR001789">
    <property type="entry name" value="Sig_transdc_resp-reg_receiver"/>
</dbReference>
<evidence type="ECO:0000259" key="5">
    <source>
        <dbReference type="PROSITE" id="PS50110"/>
    </source>
</evidence>
<dbReference type="EMBL" id="JAATJC010000001">
    <property type="protein sequence ID" value="NJC05974.1"/>
    <property type="molecule type" value="Genomic_DNA"/>
</dbReference>
<feature type="domain" description="Response regulatory" evidence="5">
    <location>
        <begin position="149"/>
        <end position="270"/>
    </location>
</feature>
<evidence type="ECO:0000256" key="3">
    <source>
        <dbReference type="PROSITE-ProRule" id="PRU01091"/>
    </source>
</evidence>
<evidence type="ECO:0000313" key="8">
    <source>
        <dbReference type="Proteomes" id="UP000558192"/>
    </source>
</evidence>
<dbReference type="GO" id="GO:0000160">
    <property type="term" value="P:phosphorelay signal transduction system"/>
    <property type="evidence" value="ECO:0007669"/>
    <property type="project" value="InterPro"/>
</dbReference>
<dbReference type="GO" id="GO:0003677">
    <property type="term" value="F:DNA binding"/>
    <property type="evidence" value="ECO:0007669"/>
    <property type="project" value="UniProtKB-UniRule"/>
</dbReference>
<name>A0A7X5Y6I2_9SPHN</name>
<evidence type="ECO:0000256" key="4">
    <source>
        <dbReference type="SAM" id="Phobius"/>
    </source>
</evidence>
<dbReference type="Pfam" id="PF00072">
    <property type="entry name" value="Response_reg"/>
    <property type="match status" value="1"/>
</dbReference>
<dbReference type="InterPro" id="IPR036388">
    <property type="entry name" value="WH-like_DNA-bd_sf"/>
</dbReference>
<feature type="DNA-binding region" description="OmpR/PhoB-type" evidence="3">
    <location>
        <begin position="1"/>
        <end position="79"/>
    </location>
</feature>
<keyword evidence="8" id="KW-1185">Reference proteome</keyword>
<dbReference type="PROSITE" id="PS50110">
    <property type="entry name" value="RESPONSE_REGULATORY"/>
    <property type="match status" value="1"/>
</dbReference>
<dbReference type="SMART" id="SM00862">
    <property type="entry name" value="Trans_reg_C"/>
    <property type="match status" value="1"/>
</dbReference>
<gene>
    <name evidence="7" type="ORF">GGQ97_001767</name>
</gene>
<keyword evidence="4" id="KW-0472">Membrane</keyword>
<feature type="modified residue" description="4-aspartylphosphate" evidence="2">
    <location>
        <position position="198"/>
    </location>
</feature>
<dbReference type="Proteomes" id="UP000558192">
    <property type="component" value="Unassembled WGS sequence"/>
</dbReference>
<keyword evidence="4" id="KW-0812">Transmembrane</keyword>
<evidence type="ECO:0000256" key="2">
    <source>
        <dbReference type="PROSITE-ProRule" id="PRU00169"/>
    </source>
</evidence>
<dbReference type="RefSeq" id="WP_168068864.1">
    <property type="nucleotide sequence ID" value="NZ_JAATJC010000001.1"/>
</dbReference>
<evidence type="ECO:0000259" key="6">
    <source>
        <dbReference type="PROSITE" id="PS51755"/>
    </source>
</evidence>
<accession>A0A7X5Y6I2</accession>
<evidence type="ECO:0000313" key="7">
    <source>
        <dbReference type="EMBL" id="NJC05974.1"/>
    </source>
</evidence>
<protein>
    <submittedName>
        <fullName evidence="7">DNA-binding response OmpR family regulator</fullName>
    </submittedName>
</protein>
<sequence length="274" mass="29778">MLVEGRRIELDSRSFAILQALAERFGQRVGKDALLAAAWPNQVVHENSLAKAISRLRRALDGSGVEIVASYGVGYLLRGVPEAEGDVAPDATPLPAESDWPAGRKWLLASLLVVLLALAGVVAIGIANRQVAFRETAPITHDAPDAQATILWVDDHPANNEREIEYLKQQKVAVHQATTTEDALNLLRINDYRLVVSDLGRGDDRLAGLKMTRAMSEQGMAAPVMIYTVRPSEPERQRAQKELVARSGAADLALTPAEVRAKVMARVLGRTADR</sequence>
<comment type="caution">
    <text evidence="7">The sequence shown here is derived from an EMBL/GenBank/DDBJ whole genome shotgun (WGS) entry which is preliminary data.</text>
</comment>
<dbReference type="InterPro" id="IPR016032">
    <property type="entry name" value="Sig_transdc_resp-reg_C-effctor"/>
</dbReference>
<dbReference type="InterPro" id="IPR011006">
    <property type="entry name" value="CheY-like_superfamily"/>
</dbReference>
<dbReference type="InterPro" id="IPR001867">
    <property type="entry name" value="OmpR/PhoB-type_DNA-bd"/>
</dbReference>
<dbReference type="SUPFAM" id="SSF46894">
    <property type="entry name" value="C-terminal effector domain of the bipartite response regulators"/>
    <property type="match status" value="1"/>
</dbReference>
<dbReference type="CDD" id="cd00156">
    <property type="entry name" value="REC"/>
    <property type="match status" value="1"/>
</dbReference>
<reference evidence="7 8" key="1">
    <citation type="submission" date="2020-03" db="EMBL/GenBank/DDBJ databases">
        <title>Genomic Encyclopedia of Type Strains, Phase IV (KMG-IV): sequencing the most valuable type-strain genomes for metagenomic binning, comparative biology and taxonomic classification.</title>
        <authorList>
            <person name="Goeker M."/>
        </authorList>
    </citation>
    <scope>NUCLEOTIDE SEQUENCE [LARGE SCALE GENOMIC DNA]</scope>
    <source>
        <strain evidence="7 8">DSM 16846</strain>
    </source>
</reference>
<dbReference type="CDD" id="cd00383">
    <property type="entry name" value="trans_reg_C"/>
    <property type="match status" value="1"/>
</dbReference>
<dbReference type="PROSITE" id="PS51755">
    <property type="entry name" value="OMPR_PHOB"/>
    <property type="match status" value="1"/>
</dbReference>
<dbReference type="SUPFAM" id="SSF52172">
    <property type="entry name" value="CheY-like"/>
    <property type="match status" value="1"/>
</dbReference>
<organism evidence="7 8">
    <name type="scientific">Sphingomonas kaistensis</name>
    <dbReference type="NCBI Taxonomy" id="298708"/>
    <lineage>
        <taxon>Bacteria</taxon>
        <taxon>Pseudomonadati</taxon>
        <taxon>Pseudomonadota</taxon>
        <taxon>Alphaproteobacteria</taxon>
        <taxon>Sphingomonadales</taxon>
        <taxon>Sphingomonadaceae</taxon>
        <taxon>Sphingomonas</taxon>
    </lineage>
</organism>
<feature type="transmembrane region" description="Helical" evidence="4">
    <location>
        <begin position="106"/>
        <end position="127"/>
    </location>
</feature>
<keyword evidence="4" id="KW-1133">Transmembrane helix</keyword>
<dbReference type="AlphaFoldDB" id="A0A7X5Y6I2"/>
<evidence type="ECO:0000256" key="1">
    <source>
        <dbReference type="ARBA" id="ARBA00023125"/>
    </source>
</evidence>
<dbReference type="GO" id="GO:0006355">
    <property type="term" value="P:regulation of DNA-templated transcription"/>
    <property type="evidence" value="ECO:0007669"/>
    <property type="project" value="InterPro"/>
</dbReference>
<dbReference type="Pfam" id="PF00486">
    <property type="entry name" value="Trans_reg_C"/>
    <property type="match status" value="1"/>
</dbReference>
<dbReference type="Gene3D" id="3.40.50.2300">
    <property type="match status" value="1"/>
</dbReference>
<keyword evidence="2" id="KW-0597">Phosphoprotein</keyword>
<dbReference type="Gene3D" id="1.10.10.10">
    <property type="entry name" value="Winged helix-like DNA-binding domain superfamily/Winged helix DNA-binding domain"/>
    <property type="match status" value="1"/>
</dbReference>
<proteinExistence type="predicted"/>
<feature type="domain" description="OmpR/PhoB-type" evidence="6">
    <location>
        <begin position="1"/>
        <end position="79"/>
    </location>
</feature>
<keyword evidence="1 3" id="KW-0238">DNA-binding</keyword>